<dbReference type="AlphaFoldDB" id="A0A7Y6IVW5"/>
<reference evidence="6 7" key="1">
    <citation type="submission" date="2020-06" db="EMBL/GenBank/DDBJ databases">
        <authorList>
            <person name="Chanama M."/>
        </authorList>
    </citation>
    <scope>NUCLEOTIDE SEQUENCE [LARGE SCALE GENOMIC DNA]</scope>
    <source>
        <strain evidence="6 7">TBRC6557</strain>
    </source>
</reference>
<sequence>MSGSVRRTTMPSIEIVAKEAGVSTATAGRALGGYGSVSRKSREAVLAAAERLGYRPNSLARSMITGLTHTLGVLVPDIENPFFSRALRGIADAAHERGWEVLLVNTDEDLALERKALSVLTERRVDGLVVAPTDVADRDALQAVVDAGIPVVLLDRRVPGLEADTVGIDNRAAAKDATERLLKLGHRSVALLTGGDEKLRPKLSRPGLRGVERLAATTVGARAAGYRDALVEAGIEPRPELVSAEGFRREDAAAATRRLLALPDPPTAILALDSLLALGVLQALRGLGLRCPVDVSLVAFDDADWAEAISPPLSVVAQPIYELGAEAGRLLLDRVQGSDKRFTHRRLPTRFIERESATSR</sequence>
<dbReference type="SUPFAM" id="SSF47413">
    <property type="entry name" value="lambda repressor-like DNA-binding domains"/>
    <property type="match status" value="1"/>
</dbReference>
<evidence type="ECO:0000313" key="6">
    <source>
        <dbReference type="EMBL" id="NUW44049.1"/>
    </source>
</evidence>
<protein>
    <submittedName>
        <fullName evidence="6">LacI family DNA-binding transcriptional regulator</fullName>
    </submittedName>
</protein>
<proteinExistence type="predicted"/>
<evidence type="ECO:0000256" key="4">
    <source>
        <dbReference type="ARBA" id="ARBA00023163"/>
    </source>
</evidence>
<dbReference type="InterPro" id="IPR010982">
    <property type="entry name" value="Lambda_DNA-bd_dom_sf"/>
</dbReference>
<keyword evidence="1" id="KW-0678">Repressor</keyword>
<dbReference type="GO" id="GO:0000976">
    <property type="term" value="F:transcription cis-regulatory region binding"/>
    <property type="evidence" value="ECO:0007669"/>
    <property type="project" value="TreeGrafter"/>
</dbReference>
<feature type="domain" description="HTH lacI-type" evidence="5">
    <location>
        <begin position="11"/>
        <end position="65"/>
    </location>
</feature>
<evidence type="ECO:0000256" key="2">
    <source>
        <dbReference type="ARBA" id="ARBA00023015"/>
    </source>
</evidence>
<dbReference type="RefSeq" id="WP_175603570.1">
    <property type="nucleotide sequence ID" value="NZ_JABWGO010000008.1"/>
</dbReference>
<dbReference type="PANTHER" id="PTHR30146">
    <property type="entry name" value="LACI-RELATED TRANSCRIPTIONAL REPRESSOR"/>
    <property type="match status" value="1"/>
</dbReference>
<dbReference type="Proteomes" id="UP000546126">
    <property type="component" value="Unassembled WGS sequence"/>
</dbReference>
<gene>
    <name evidence="6" type="ORF">HT134_28580</name>
</gene>
<evidence type="ECO:0000313" key="7">
    <source>
        <dbReference type="Proteomes" id="UP000546126"/>
    </source>
</evidence>
<keyword evidence="2" id="KW-0805">Transcription regulation</keyword>
<evidence type="ECO:0000256" key="1">
    <source>
        <dbReference type="ARBA" id="ARBA00022491"/>
    </source>
</evidence>
<dbReference type="Gene3D" id="1.10.260.40">
    <property type="entry name" value="lambda repressor-like DNA-binding domains"/>
    <property type="match status" value="1"/>
</dbReference>
<dbReference type="Gene3D" id="3.40.50.2300">
    <property type="match status" value="2"/>
</dbReference>
<dbReference type="EMBL" id="JABWGO010000008">
    <property type="protein sequence ID" value="NUW44049.1"/>
    <property type="molecule type" value="Genomic_DNA"/>
</dbReference>
<dbReference type="PANTHER" id="PTHR30146:SF148">
    <property type="entry name" value="HTH-TYPE TRANSCRIPTIONAL REPRESSOR PURR-RELATED"/>
    <property type="match status" value="1"/>
</dbReference>
<dbReference type="Pfam" id="PF00356">
    <property type="entry name" value="LacI"/>
    <property type="match status" value="1"/>
</dbReference>
<dbReference type="InterPro" id="IPR046335">
    <property type="entry name" value="LacI/GalR-like_sensor"/>
</dbReference>
<organism evidence="6 7">
    <name type="scientific">Nonomuraea rhodomycinica</name>
    <dbReference type="NCBI Taxonomy" id="1712872"/>
    <lineage>
        <taxon>Bacteria</taxon>
        <taxon>Bacillati</taxon>
        <taxon>Actinomycetota</taxon>
        <taxon>Actinomycetes</taxon>
        <taxon>Streptosporangiales</taxon>
        <taxon>Streptosporangiaceae</taxon>
        <taxon>Nonomuraea</taxon>
    </lineage>
</organism>
<dbReference type="InterPro" id="IPR000843">
    <property type="entry name" value="HTH_LacI"/>
</dbReference>
<name>A0A7Y6IVW5_9ACTN</name>
<dbReference type="SMART" id="SM00354">
    <property type="entry name" value="HTH_LACI"/>
    <property type="match status" value="1"/>
</dbReference>
<evidence type="ECO:0000259" key="5">
    <source>
        <dbReference type="PROSITE" id="PS50932"/>
    </source>
</evidence>
<dbReference type="CDD" id="cd01392">
    <property type="entry name" value="HTH_LacI"/>
    <property type="match status" value="1"/>
</dbReference>
<keyword evidence="7" id="KW-1185">Reference proteome</keyword>
<dbReference type="SUPFAM" id="SSF53822">
    <property type="entry name" value="Periplasmic binding protein-like I"/>
    <property type="match status" value="1"/>
</dbReference>
<evidence type="ECO:0000256" key="3">
    <source>
        <dbReference type="ARBA" id="ARBA00023125"/>
    </source>
</evidence>
<dbReference type="InterPro" id="IPR028082">
    <property type="entry name" value="Peripla_BP_I"/>
</dbReference>
<dbReference type="GO" id="GO:0003700">
    <property type="term" value="F:DNA-binding transcription factor activity"/>
    <property type="evidence" value="ECO:0007669"/>
    <property type="project" value="TreeGrafter"/>
</dbReference>
<dbReference type="Pfam" id="PF13377">
    <property type="entry name" value="Peripla_BP_3"/>
    <property type="match status" value="1"/>
</dbReference>
<keyword evidence="4" id="KW-0804">Transcription</keyword>
<dbReference type="PROSITE" id="PS50932">
    <property type="entry name" value="HTH_LACI_2"/>
    <property type="match status" value="1"/>
</dbReference>
<keyword evidence="3 6" id="KW-0238">DNA-binding</keyword>
<accession>A0A7Y6IVW5</accession>
<dbReference type="CDD" id="cd06267">
    <property type="entry name" value="PBP1_LacI_sugar_binding-like"/>
    <property type="match status" value="1"/>
</dbReference>
<comment type="caution">
    <text evidence="6">The sequence shown here is derived from an EMBL/GenBank/DDBJ whole genome shotgun (WGS) entry which is preliminary data.</text>
</comment>